<evidence type="ECO:0000313" key="1">
    <source>
        <dbReference type="EMBL" id="KAL3270072.1"/>
    </source>
</evidence>
<organism evidence="1 2">
    <name type="scientific">Cryptolaemus montrouzieri</name>
    <dbReference type="NCBI Taxonomy" id="559131"/>
    <lineage>
        <taxon>Eukaryota</taxon>
        <taxon>Metazoa</taxon>
        <taxon>Ecdysozoa</taxon>
        <taxon>Arthropoda</taxon>
        <taxon>Hexapoda</taxon>
        <taxon>Insecta</taxon>
        <taxon>Pterygota</taxon>
        <taxon>Neoptera</taxon>
        <taxon>Endopterygota</taxon>
        <taxon>Coleoptera</taxon>
        <taxon>Polyphaga</taxon>
        <taxon>Cucujiformia</taxon>
        <taxon>Coccinelloidea</taxon>
        <taxon>Coccinellidae</taxon>
        <taxon>Scymninae</taxon>
        <taxon>Scymnini</taxon>
        <taxon>Cryptolaemus</taxon>
    </lineage>
</organism>
<accession>A0ABD2MUZ9</accession>
<reference evidence="1 2" key="1">
    <citation type="journal article" date="2021" name="BMC Biol.">
        <title>Horizontally acquired antibacterial genes associated with adaptive radiation of ladybird beetles.</title>
        <authorList>
            <person name="Li H.S."/>
            <person name="Tang X.F."/>
            <person name="Huang Y.H."/>
            <person name="Xu Z.Y."/>
            <person name="Chen M.L."/>
            <person name="Du X.Y."/>
            <person name="Qiu B.Y."/>
            <person name="Chen P.T."/>
            <person name="Zhang W."/>
            <person name="Slipinski A."/>
            <person name="Escalona H.E."/>
            <person name="Waterhouse R.M."/>
            <person name="Zwick A."/>
            <person name="Pang H."/>
        </authorList>
    </citation>
    <scope>NUCLEOTIDE SEQUENCE [LARGE SCALE GENOMIC DNA]</scope>
    <source>
        <strain evidence="1">SYSU2018</strain>
    </source>
</reference>
<evidence type="ECO:0000313" key="2">
    <source>
        <dbReference type="Proteomes" id="UP001516400"/>
    </source>
</evidence>
<dbReference type="AlphaFoldDB" id="A0ABD2MUZ9"/>
<dbReference type="EMBL" id="JABFTP020000021">
    <property type="protein sequence ID" value="KAL3270072.1"/>
    <property type="molecule type" value="Genomic_DNA"/>
</dbReference>
<gene>
    <name evidence="1" type="ORF">HHI36_009130</name>
</gene>
<comment type="caution">
    <text evidence="1">The sequence shown here is derived from an EMBL/GenBank/DDBJ whole genome shotgun (WGS) entry which is preliminary data.</text>
</comment>
<dbReference type="Proteomes" id="UP001516400">
    <property type="component" value="Unassembled WGS sequence"/>
</dbReference>
<keyword evidence="2" id="KW-1185">Reference proteome</keyword>
<name>A0ABD2MUZ9_9CUCU</name>
<sequence>MQPICFTYRRGNNKWGPTINIKKPEFMVVGDEDGVDLDVGKYKLRNVESFKYLEVTSSKNGKINREDDKHRRFVEPLSLEKRELLQLYPTYQYTQLQFNIYSTKVEKSRIESLNQFLTFAGVEAILFVVLEISSCITHL</sequence>
<proteinExistence type="predicted"/>
<protein>
    <submittedName>
        <fullName evidence="1">Uncharacterized protein</fullName>
    </submittedName>
</protein>